<gene>
    <name evidence="1" type="ORF">KTC_27900</name>
</gene>
<accession>A0A455SM19</accession>
<proteinExistence type="predicted"/>
<dbReference type="EMBL" id="AP019376">
    <property type="protein sequence ID" value="BBH88039.1"/>
    <property type="molecule type" value="Genomic_DNA"/>
</dbReference>
<organism evidence="1">
    <name type="scientific">Thermosporothrix sp. COM3</name>
    <dbReference type="NCBI Taxonomy" id="2490863"/>
    <lineage>
        <taxon>Bacteria</taxon>
        <taxon>Bacillati</taxon>
        <taxon>Chloroflexota</taxon>
        <taxon>Ktedonobacteria</taxon>
        <taxon>Ktedonobacterales</taxon>
        <taxon>Thermosporotrichaceae</taxon>
        <taxon>Thermosporothrix</taxon>
    </lineage>
</organism>
<dbReference type="AlphaFoldDB" id="A0A455SM19"/>
<evidence type="ECO:0000313" key="1">
    <source>
        <dbReference type="EMBL" id="BBH88039.1"/>
    </source>
</evidence>
<name>A0A455SM19_9CHLR</name>
<sequence length="55" mass="6054">MSSFQFLTQLLEAPNGSGVLHAANTGLQGNHLLALHIRRCRMVQNRNILPTLKAT</sequence>
<protein>
    <submittedName>
        <fullName evidence="1">Uncharacterized protein</fullName>
    </submittedName>
</protein>
<reference evidence="1" key="1">
    <citation type="submission" date="2018-12" db="EMBL/GenBank/DDBJ databases">
        <title>Novel natural products biosynthetic potential of the class Ktedonobacteria.</title>
        <authorList>
            <person name="Zheng Y."/>
            <person name="Saitou A."/>
            <person name="Wang C.M."/>
            <person name="Toyoda A."/>
            <person name="Minakuchi Y."/>
            <person name="Sekiguchi Y."/>
            <person name="Ueda K."/>
            <person name="Takano H."/>
            <person name="Sakai Y."/>
            <person name="Yokota A."/>
            <person name="Yabe S."/>
        </authorList>
    </citation>
    <scope>NUCLEOTIDE SEQUENCE</scope>
    <source>
        <strain evidence="1">COM3</strain>
    </source>
</reference>